<protein>
    <submittedName>
        <fullName evidence="2">Uncharacterized protein</fullName>
    </submittedName>
</protein>
<gene>
    <name evidence="2" type="ORF">Tchl_3285</name>
</gene>
<reference evidence="2 3" key="1">
    <citation type="submission" date="2016-12" db="EMBL/GenBank/DDBJ databases">
        <title>Complete genome sequence of Thauera chlorobenzoica, a Betaproteobacterium degrading haloaromatics anaerobically to CO2 and halides.</title>
        <authorList>
            <person name="Goris T."/>
            <person name="Mergelsberg M."/>
            <person name="Boll M."/>
        </authorList>
    </citation>
    <scope>NUCLEOTIDE SEQUENCE [LARGE SCALE GENOMIC DNA]</scope>
    <source>
        <strain evidence="2 3">3CB1</strain>
    </source>
</reference>
<dbReference type="Proteomes" id="UP000185739">
    <property type="component" value="Chromosome"/>
</dbReference>
<feature type="chain" id="PRO_5012024197" evidence="1">
    <location>
        <begin position="27"/>
        <end position="252"/>
    </location>
</feature>
<organism evidence="2 3">
    <name type="scientific">Thauera chlorobenzoica</name>
    <dbReference type="NCBI Taxonomy" id="96773"/>
    <lineage>
        <taxon>Bacteria</taxon>
        <taxon>Pseudomonadati</taxon>
        <taxon>Pseudomonadota</taxon>
        <taxon>Betaproteobacteria</taxon>
        <taxon>Rhodocyclales</taxon>
        <taxon>Zoogloeaceae</taxon>
        <taxon>Thauera</taxon>
    </lineage>
</organism>
<dbReference type="AlphaFoldDB" id="A0A1L6FGN9"/>
<evidence type="ECO:0000313" key="2">
    <source>
        <dbReference type="EMBL" id="APR06091.1"/>
    </source>
</evidence>
<keyword evidence="1" id="KW-0732">Signal</keyword>
<accession>A0A1L6FGN9</accession>
<name>A0A1L6FGN9_9RHOO</name>
<feature type="signal peptide" evidence="1">
    <location>
        <begin position="1"/>
        <end position="26"/>
    </location>
</feature>
<dbReference type="STRING" id="96773.Tchl_3285"/>
<sequence length="252" mass="27153">MRMGVIRRWLLALAVFLPAFFSAPLAAGLSPRAGAAGPEMARAAAGAGARFDICYNYGCRREETVVIDPGQLERVRRKLARAGDASGERAALAEVLGWLYRGAGTQTPVGADRRGNLLDGGGEGRMDCIDHSVSTTRMLQLLEARGWLRFHRVLPRARRSRLIFQHFSAAIEELPPPARAPAEPEIPDHVATLLALCDCSDVVHDIPTEARAEMPAAVGAHYAVDSWFVDNGEAAIVLPLAEWLNGGGPDVQ</sequence>
<dbReference type="KEGG" id="tcl:Tchl_3285"/>
<keyword evidence="3" id="KW-1185">Reference proteome</keyword>
<proteinExistence type="predicted"/>
<evidence type="ECO:0000256" key="1">
    <source>
        <dbReference type="SAM" id="SignalP"/>
    </source>
</evidence>
<dbReference type="EMBL" id="CP018839">
    <property type="protein sequence ID" value="APR06091.1"/>
    <property type="molecule type" value="Genomic_DNA"/>
</dbReference>
<evidence type="ECO:0000313" key="3">
    <source>
        <dbReference type="Proteomes" id="UP000185739"/>
    </source>
</evidence>